<feature type="transmembrane region" description="Helical" evidence="1">
    <location>
        <begin position="59"/>
        <end position="81"/>
    </location>
</feature>
<dbReference type="Proteomes" id="UP000234845">
    <property type="component" value="Unassembled WGS sequence"/>
</dbReference>
<keyword evidence="1" id="KW-1133">Transmembrane helix</keyword>
<keyword evidence="1" id="KW-0472">Membrane</keyword>
<keyword evidence="3" id="KW-1185">Reference proteome</keyword>
<proteinExistence type="predicted"/>
<evidence type="ECO:0008006" key="4">
    <source>
        <dbReference type="Google" id="ProtNLM"/>
    </source>
</evidence>
<evidence type="ECO:0000313" key="2">
    <source>
        <dbReference type="EMBL" id="PLW83578.1"/>
    </source>
</evidence>
<gene>
    <name evidence="2" type="ORF">CWI75_04290</name>
</gene>
<dbReference type="RefSeq" id="WP_101520259.1">
    <property type="nucleotide sequence ID" value="NZ_PKLZ01000002.1"/>
</dbReference>
<dbReference type="AlphaFoldDB" id="A0A2N5Y5B6"/>
<comment type="caution">
    <text evidence="2">The sequence shown here is derived from an EMBL/GenBank/DDBJ whole genome shotgun (WGS) entry which is preliminary data.</text>
</comment>
<evidence type="ECO:0000256" key="1">
    <source>
        <dbReference type="SAM" id="Phobius"/>
    </source>
</evidence>
<organism evidence="2 3">
    <name type="scientific">Kineobactrum sediminis</name>
    <dbReference type="NCBI Taxonomy" id="1905677"/>
    <lineage>
        <taxon>Bacteria</taxon>
        <taxon>Pseudomonadati</taxon>
        <taxon>Pseudomonadota</taxon>
        <taxon>Gammaproteobacteria</taxon>
        <taxon>Cellvibrionales</taxon>
        <taxon>Halieaceae</taxon>
        <taxon>Kineobactrum</taxon>
    </lineage>
</organism>
<name>A0A2N5Y5B6_9GAMM</name>
<evidence type="ECO:0000313" key="3">
    <source>
        <dbReference type="Proteomes" id="UP000234845"/>
    </source>
</evidence>
<keyword evidence="1" id="KW-0812">Transmembrane</keyword>
<dbReference type="EMBL" id="PKLZ01000002">
    <property type="protein sequence ID" value="PLW83578.1"/>
    <property type="molecule type" value="Genomic_DNA"/>
</dbReference>
<protein>
    <recommendedName>
        <fullName evidence="4">DUF2946 domain-containing protein</fullName>
    </recommendedName>
</protein>
<sequence>MALHPSRLTARSRRFARTLALLALLCVTGLQVLETSHTHSTGDAVAECLLCKTSAPLPLASALPLLVLLCLAFLLLPVWLAPHQASHYLPHPIRGPPHYS</sequence>
<reference evidence="3" key="1">
    <citation type="submission" date="2017-11" db="EMBL/GenBank/DDBJ databases">
        <title>The draft genome sequence of Chromatocurvus sp. F02.</title>
        <authorList>
            <person name="Du Z.-J."/>
            <person name="Chang Y.-Q."/>
        </authorList>
    </citation>
    <scope>NUCLEOTIDE SEQUENCE [LARGE SCALE GENOMIC DNA]</scope>
    <source>
        <strain evidence="3">F02</strain>
    </source>
</reference>
<accession>A0A2N5Y5B6</accession>